<accession>A0AAJ6KPD3</accession>
<dbReference type="RefSeq" id="WP_285957309.1">
    <property type="nucleotide sequence ID" value="NZ_CP127225.1"/>
</dbReference>
<organism evidence="1 2">
    <name type="scientific">Xanthomonas oryzae pv. leersiae</name>
    <dbReference type="NCBI Taxonomy" id="3112258"/>
    <lineage>
        <taxon>Bacteria</taxon>
        <taxon>Pseudomonadati</taxon>
        <taxon>Pseudomonadota</taxon>
        <taxon>Gammaproteobacteria</taxon>
        <taxon>Lysobacterales</taxon>
        <taxon>Lysobacteraceae</taxon>
        <taxon>Xanthomonas</taxon>
    </lineage>
</organism>
<dbReference type="AlphaFoldDB" id="A0AAJ6KPD3"/>
<evidence type="ECO:0000313" key="1">
    <source>
        <dbReference type="EMBL" id="WIX08118.1"/>
    </source>
</evidence>
<evidence type="ECO:0000313" key="2">
    <source>
        <dbReference type="Proteomes" id="UP001228059"/>
    </source>
</evidence>
<reference evidence="1 2" key="1">
    <citation type="submission" date="2023-05" db="EMBL/GenBank/DDBJ databases">
        <title>Complete Genome Resource of Xanthomonas oryzae pv. leersiae Strain YNJC Isolated From Plateau Japonica Rice in Southwest China.</title>
        <authorList>
            <person name="Aa X."/>
            <person name="Mei L."/>
            <person name="Liu P."/>
            <person name="Yang Y."/>
            <person name="Tang C."/>
            <person name="Zhang F."/>
            <person name="Dong C."/>
            <person name="Wang B."/>
            <person name="Chen X."/>
            <person name="Dai L."/>
        </authorList>
    </citation>
    <scope>NUCLEOTIDE SEQUENCE [LARGE SCALE GENOMIC DNA]</scope>
    <source>
        <strain evidence="1 2">YNJC</strain>
    </source>
</reference>
<protein>
    <submittedName>
        <fullName evidence="1">Uncharacterized protein</fullName>
    </submittedName>
</protein>
<gene>
    <name evidence="1" type="ORF">QN060_09200</name>
</gene>
<sequence>MDPVTAFATIVSLLSNFVSHREGKESKDFDSFMAWLTEHHHAEIRSLLQTNATTTVSIKALLNDSRETILERLATLDKMMATVAAGIASYRDLALVAYPSSELSGQAYAILEQFYDSGATSILEVKYWSGEMELAYMDAPSNGSISYTETRFVGDDLTTLVSLGLLDLERNDEGARIFKFKRAAAALVEQRRGA</sequence>
<dbReference type="Proteomes" id="UP001228059">
    <property type="component" value="Chromosome"/>
</dbReference>
<proteinExistence type="predicted"/>
<name>A0AAJ6KPD3_9XANT</name>
<dbReference type="EMBL" id="CP127225">
    <property type="protein sequence ID" value="WIX08118.1"/>
    <property type="molecule type" value="Genomic_DNA"/>
</dbReference>